<evidence type="ECO:0000313" key="3">
    <source>
        <dbReference type="Proteomes" id="UP000010793"/>
    </source>
</evidence>
<evidence type="ECO:0000313" key="2">
    <source>
        <dbReference type="EMBL" id="AGA67370.1"/>
    </source>
</evidence>
<dbReference type="InterPro" id="IPR027417">
    <property type="entry name" value="P-loop_NTPase"/>
</dbReference>
<feature type="domain" description="Endonuclease GajA/Old nuclease/RecF-like AAA" evidence="1">
    <location>
        <begin position="1"/>
        <end position="393"/>
    </location>
</feature>
<dbReference type="PANTHER" id="PTHR43581">
    <property type="entry name" value="ATP/GTP PHOSPHATASE"/>
    <property type="match status" value="1"/>
</dbReference>
<gene>
    <name evidence="2" type="ORF">BPP43_11050</name>
</gene>
<dbReference type="EMBL" id="CP002873">
    <property type="protein sequence ID" value="AGA67370.1"/>
    <property type="molecule type" value="Genomic_DNA"/>
</dbReference>
<sequence>MSYSKLTVKNFGKIKEAEIELSDLVLFIGDNNSGKSYLMTLIYGFANYSEEILNILFQDEEFLNGLEEYRQIETIIINNVKYNEQNYTDIVNLSDKYLNIHEINLIKKELDNKSILSKEDLKSINNLLNLLLNKFKEKILQLIFNTENTYINLDYINLSFSFDDFIILFINEFALNIISKKHFGIYSKNGETIIDNIKDFLIMIYIDLIKYSLSNDKKTNFLPTSRTGFFLSYRELARQSIISKFTISYDNTNLTPKTFRNEKTMFQKTIIDFINNLIDLSKEYKANEGYANIIEIFHNMIQGKIEVNSETGGYYYNPNNTDLKIPMYLNSAVITETAPLYLFLKYGKNIGTFFIEEPEMSLHLKLQKQMARIIINLVNKNINLMISTHSDTILEHINNMIKLNFINDKDKKDNLLKKYSYTENDIIDIEKIRIYQFNRDKDNTTNIIPLKGNKETGFYIETFHDYINEASNEYDEITENI</sequence>
<dbReference type="KEGG" id="bpip:BPP43_11050"/>
<dbReference type="RefSeq" id="WP_015274900.1">
    <property type="nucleotide sequence ID" value="NC_019908.1"/>
</dbReference>
<protein>
    <recommendedName>
        <fullName evidence="1">Endonuclease GajA/Old nuclease/RecF-like AAA domain-containing protein</fullName>
    </recommendedName>
</protein>
<dbReference type="InterPro" id="IPR051396">
    <property type="entry name" value="Bact_Antivir_Def_Nuclease"/>
</dbReference>
<name>A0A3B6VNN7_BRAPL</name>
<dbReference type="Pfam" id="PF13175">
    <property type="entry name" value="AAA_15"/>
    <property type="match status" value="1"/>
</dbReference>
<keyword evidence="3" id="KW-1185">Reference proteome</keyword>
<dbReference type="Proteomes" id="UP000010793">
    <property type="component" value="Chromosome"/>
</dbReference>
<dbReference type="PANTHER" id="PTHR43581:SF4">
    <property type="entry name" value="ATP_GTP PHOSPHATASE"/>
    <property type="match status" value="1"/>
</dbReference>
<evidence type="ECO:0000259" key="1">
    <source>
        <dbReference type="Pfam" id="PF13175"/>
    </source>
</evidence>
<organism evidence="2 3">
    <name type="scientific">Brachyspira pilosicoli P43/6/78</name>
    <dbReference type="NCBI Taxonomy" id="1042417"/>
    <lineage>
        <taxon>Bacteria</taxon>
        <taxon>Pseudomonadati</taxon>
        <taxon>Spirochaetota</taxon>
        <taxon>Spirochaetia</taxon>
        <taxon>Brachyspirales</taxon>
        <taxon>Brachyspiraceae</taxon>
        <taxon>Brachyspira</taxon>
    </lineage>
</organism>
<dbReference type="InterPro" id="IPR041685">
    <property type="entry name" value="AAA_GajA/Old/RecF-like"/>
</dbReference>
<dbReference type="Gene3D" id="3.40.50.300">
    <property type="entry name" value="P-loop containing nucleotide triphosphate hydrolases"/>
    <property type="match status" value="2"/>
</dbReference>
<proteinExistence type="predicted"/>
<accession>A0A3B6VNN7</accession>
<reference evidence="2 3" key="1">
    <citation type="journal article" date="2013" name="Genome Announc.">
        <title>Complete Genome Sequence of the Porcine Strain Brachyspira pilosicoli P43/6/78(T.).</title>
        <authorList>
            <person name="Lin C."/>
            <person name="den Bakker H.C."/>
            <person name="Suzuki H."/>
            <person name="Lefebure T."/>
            <person name="Ponnala L."/>
            <person name="Sun Q."/>
            <person name="Stanhope M.J."/>
            <person name="Wiedmann M."/>
            <person name="Duhamel G.E."/>
        </authorList>
    </citation>
    <scope>NUCLEOTIDE SEQUENCE [LARGE SCALE GENOMIC DNA]</scope>
    <source>
        <strain evidence="2 3">P43/6/78</strain>
    </source>
</reference>
<dbReference type="SUPFAM" id="SSF52540">
    <property type="entry name" value="P-loop containing nucleoside triphosphate hydrolases"/>
    <property type="match status" value="1"/>
</dbReference>
<dbReference type="AlphaFoldDB" id="A0A3B6VNN7"/>